<accession>A0A8T3C3K3</accession>
<feature type="compositionally biased region" description="Polar residues" evidence="2">
    <location>
        <begin position="1"/>
        <end position="16"/>
    </location>
</feature>
<comment type="similarity">
    <text evidence="1">Belongs to the SRR1 family.</text>
</comment>
<proteinExistence type="inferred from homology"/>
<dbReference type="Proteomes" id="UP000829196">
    <property type="component" value="Unassembled WGS sequence"/>
</dbReference>
<dbReference type="Pfam" id="PF07985">
    <property type="entry name" value="SRR1"/>
    <property type="match status" value="1"/>
</dbReference>
<evidence type="ECO:0000313" key="4">
    <source>
        <dbReference type="EMBL" id="KAI0527637.1"/>
    </source>
</evidence>
<dbReference type="GO" id="GO:0005737">
    <property type="term" value="C:cytoplasm"/>
    <property type="evidence" value="ECO:0007669"/>
    <property type="project" value="TreeGrafter"/>
</dbReference>
<evidence type="ECO:0000256" key="2">
    <source>
        <dbReference type="SAM" id="MobiDB-lite"/>
    </source>
</evidence>
<dbReference type="AlphaFoldDB" id="A0A8T3C3K3"/>
<dbReference type="PANTHER" id="PTHR28626">
    <property type="entry name" value="SRR1-LIKE PROTEIN"/>
    <property type="match status" value="1"/>
</dbReference>
<protein>
    <recommendedName>
        <fullName evidence="3">SRR1-like domain-containing protein</fullName>
    </recommendedName>
</protein>
<evidence type="ECO:0000313" key="5">
    <source>
        <dbReference type="Proteomes" id="UP000829196"/>
    </source>
</evidence>
<gene>
    <name evidence="4" type="ORF">KFK09_003242</name>
</gene>
<name>A0A8T3C3K3_DENNO</name>
<sequence>MTPPTAETLNSNSNEIWTLVTRRRGKPITHPAYRSKTPTQSSKFGTPSSWTPTDSSSDPERESKLLRQMQCAILQLDNSRFVSRFLSRLRDPKIQEGFNKLLASGSPIQIVAYGIGSIESYKVPRLQLALALLLKKELGVRAAGPIEVFDPVLSAVECAVLEALGCRLIVVDECGRRETAVPTIFYMPHCEAALYDNLLDANWKPVMLRKMVVLGNSFGVYERYVSEMRGVCGSVSLEVDGRHLLGIRRYVREMEMEERNSDRDIKEDEEEDLFYKAFHDMSWHFFELDDDADMELLCK</sequence>
<dbReference type="InterPro" id="IPR012942">
    <property type="entry name" value="SRR1-like"/>
</dbReference>
<organism evidence="4 5">
    <name type="scientific">Dendrobium nobile</name>
    <name type="common">Orchid</name>
    <dbReference type="NCBI Taxonomy" id="94219"/>
    <lineage>
        <taxon>Eukaryota</taxon>
        <taxon>Viridiplantae</taxon>
        <taxon>Streptophyta</taxon>
        <taxon>Embryophyta</taxon>
        <taxon>Tracheophyta</taxon>
        <taxon>Spermatophyta</taxon>
        <taxon>Magnoliopsida</taxon>
        <taxon>Liliopsida</taxon>
        <taxon>Asparagales</taxon>
        <taxon>Orchidaceae</taxon>
        <taxon>Epidendroideae</taxon>
        <taxon>Malaxideae</taxon>
        <taxon>Dendrobiinae</taxon>
        <taxon>Dendrobium</taxon>
    </lineage>
</organism>
<feature type="region of interest" description="Disordered" evidence="2">
    <location>
        <begin position="1"/>
        <end position="62"/>
    </location>
</feature>
<feature type="compositionally biased region" description="Polar residues" evidence="2">
    <location>
        <begin position="36"/>
        <end position="45"/>
    </location>
</feature>
<feature type="compositionally biased region" description="Low complexity" evidence="2">
    <location>
        <begin position="46"/>
        <end position="56"/>
    </location>
</feature>
<evidence type="ECO:0000259" key="3">
    <source>
        <dbReference type="Pfam" id="PF07985"/>
    </source>
</evidence>
<dbReference type="OrthoDB" id="551431at2759"/>
<evidence type="ECO:0000256" key="1">
    <source>
        <dbReference type="ARBA" id="ARBA00009856"/>
    </source>
</evidence>
<dbReference type="GO" id="GO:0005634">
    <property type="term" value="C:nucleus"/>
    <property type="evidence" value="ECO:0007669"/>
    <property type="project" value="TreeGrafter"/>
</dbReference>
<feature type="domain" description="SRR1-like" evidence="3">
    <location>
        <begin position="96"/>
        <end position="285"/>
    </location>
</feature>
<dbReference type="InterPro" id="IPR040044">
    <property type="entry name" value="SRR1L"/>
</dbReference>
<reference evidence="4" key="1">
    <citation type="journal article" date="2022" name="Front. Genet.">
        <title>Chromosome-Scale Assembly of the Dendrobium nobile Genome Provides Insights Into the Molecular Mechanism of the Biosynthesis of the Medicinal Active Ingredient of Dendrobium.</title>
        <authorList>
            <person name="Xu Q."/>
            <person name="Niu S.-C."/>
            <person name="Li K.-L."/>
            <person name="Zheng P.-J."/>
            <person name="Zhang X.-J."/>
            <person name="Jia Y."/>
            <person name="Liu Y."/>
            <person name="Niu Y.-X."/>
            <person name="Yu L.-H."/>
            <person name="Chen D.-F."/>
            <person name="Zhang G.-Q."/>
        </authorList>
    </citation>
    <scope>NUCLEOTIDE SEQUENCE</scope>
    <source>
        <tissue evidence="4">Leaf</tissue>
    </source>
</reference>
<keyword evidence="5" id="KW-1185">Reference proteome</keyword>
<comment type="caution">
    <text evidence="4">The sequence shown here is derived from an EMBL/GenBank/DDBJ whole genome shotgun (WGS) entry which is preliminary data.</text>
</comment>
<dbReference type="PANTHER" id="PTHR28626:SF3">
    <property type="entry name" value="SRR1-LIKE PROTEIN"/>
    <property type="match status" value="1"/>
</dbReference>
<dbReference type="EMBL" id="JAGYWB010000003">
    <property type="protein sequence ID" value="KAI0527637.1"/>
    <property type="molecule type" value="Genomic_DNA"/>
</dbReference>